<feature type="compositionally biased region" description="Low complexity" evidence="13">
    <location>
        <begin position="243"/>
        <end position="254"/>
    </location>
</feature>
<feature type="region of interest" description="Disordered" evidence="13">
    <location>
        <begin position="120"/>
        <end position="140"/>
    </location>
</feature>
<dbReference type="CDD" id="cd16673">
    <property type="entry name" value="RING-H2_RNF6"/>
    <property type="match status" value="1"/>
</dbReference>
<evidence type="ECO:0000256" key="7">
    <source>
        <dbReference type="ARBA" id="ARBA00022771"/>
    </source>
</evidence>
<dbReference type="GO" id="GO:0045893">
    <property type="term" value="P:positive regulation of DNA-templated transcription"/>
    <property type="evidence" value="ECO:0007669"/>
    <property type="project" value="TreeGrafter"/>
</dbReference>
<dbReference type="OrthoDB" id="8062037at2759"/>
<feature type="non-terminal residue" evidence="15">
    <location>
        <position position="1"/>
    </location>
</feature>
<evidence type="ECO:0000256" key="10">
    <source>
        <dbReference type="ARBA" id="ARBA00023242"/>
    </source>
</evidence>
<feature type="compositionally biased region" description="Basic and acidic residues" evidence="13">
    <location>
        <begin position="305"/>
        <end position="321"/>
    </location>
</feature>
<feature type="compositionally biased region" description="Polar residues" evidence="13">
    <location>
        <begin position="550"/>
        <end position="559"/>
    </location>
</feature>
<dbReference type="AlphaFoldDB" id="A0A851NA76"/>
<feature type="region of interest" description="Disordered" evidence="13">
    <location>
        <begin position="484"/>
        <end position="559"/>
    </location>
</feature>
<evidence type="ECO:0000256" key="3">
    <source>
        <dbReference type="ARBA" id="ARBA00004906"/>
    </source>
</evidence>
<evidence type="ECO:0000256" key="9">
    <source>
        <dbReference type="ARBA" id="ARBA00022833"/>
    </source>
</evidence>
<keyword evidence="15" id="KW-0436">Ligase</keyword>
<dbReference type="GO" id="GO:0006511">
    <property type="term" value="P:ubiquitin-dependent protein catabolic process"/>
    <property type="evidence" value="ECO:0007669"/>
    <property type="project" value="TreeGrafter"/>
</dbReference>
<dbReference type="EC" id="2.3.2.27" evidence="4"/>
<keyword evidence="5" id="KW-0808">Transferase</keyword>
<evidence type="ECO:0000256" key="13">
    <source>
        <dbReference type="SAM" id="MobiDB-lite"/>
    </source>
</evidence>
<accession>A0A851NA76</accession>
<dbReference type="PANTHER" id="PTHR45931">
    <property type="entry name" value="SI:CH211-59O9.10"/>
    <property type="match status" value="1"/>
</dbReference>
<dbReference type="GO" id="GO:0008270">
    <property type="term" value="F:zinc ion binding"/>
    <property type="evidence" value="ECO:0007669"/>
    <property type="project" value="UniProtKB-KW"/>
</dbReference>
<dbReference type="GO" id="GO:0005634">
    <property type="term" value="C:nucleus"/>
    <property type="evidence" value="ECO:0007669"/>
    <property type="project" value="UniProtKB-SubCell"/>
</dbReference>
<dbReference type="FunFam" id="3.30.40.10:FF:000054">
    <property type="entry name" value="E3 ubiquitin-protein ligase RLIM isoform X1"/>
    <property type="match status" value="1"/>
</dbReference>
<dbReference type="InterPro" id="IPR051834">
    <property type="entry name" value="RING_finger_E3_ligase"/>
</dbReference>
<protein>
    <recommendedName>
        <fullName evidence="4">RING-type E3 ubiquitin transferase</fullName>
        <ecNumber evidence="4">2.3.2.27</ecNumber>
    </recommendedName>
</protein>
<dbReference type="Pfam" id="PF25914">
    <property type="entry name" value="RNF6_N"/>
    <property type="match status" value="1"/>
</dbReference>
<feature type="region of interest" description="Disordered" evidence="13">
    <location>
        <begin position="1"/>
        <end position="33"/>
    </location>
</feature>
<keyword evidence="7 12" id="KW-0863">Zinc-finger</keyword>
<feature type="compositionally biased region" description="Low complexity" evidence="13">
    <location>
        <begin position="500"/>
        <end position="519"/>
    </location>
</feature>
<keyword evidence="6" id="KW-0479">Metal-binding</keyword>
<dbReference type="SMART" id="SM00184">
    <property type="entry name" value="RING"/>
    <property type="match status" value="1"/>
</dbReference>
<comment type="subcellular location">
    <subcellularLocation>
        <location evidence="2">Nucleus</location>
    </subcellularLocation>
</comment>
<dbReference type="GO" id="GO:0061630">
    <property type="term" value="F:ubiquitin protein ligase activity"/>
    <property type="evidence" value="ECO:0007669"/>
    <property type="project" value="UniProtKB-EC"/>
</dbReference>
<evidence type="ECO:0000256" key="1">
    <source>
        <dbReference type="ARBA" id="ARBA00000900"/>
    </source>
</evidence>
<evidence type="ECO:0000313" key="16">
    <source>
        <dbReference type="Proteomes" id="UP000614027"/>
    </source>
</evidence>
<feature type="region of interest" description="Disordered" evidence="13">
    <location>
        <begin position="233"/>
        <end position="379"/>
    </location>
</feature>
<dbReference type="PANTHER" id="PTHR45931:SF2">
    <property type="entry name" value="E3 UBIQUITIN-PROTEIN LIGASE RNF6"/>
    <property type="match status" value="1"/>
</dbReference>
<feature type="domain" description="RING-type" evidence="14">
    <location>
        <begin position="614"/>
        <end position="655"/>
    </location>
</feature>
<keyword evidence="9" id="KW-0862">Zinc</keyword>
<evidence type="ECO:0000256" key="8">
    <source>
        <dbReference type="ARBA" id="ARBA00022786"/>
    </source>
</evidence>
<keyword evidence="8" id="KW-0833">Ubl conjugation pathway</keyword>
<dbReference type="Proteomes" id="UP000614027">
    <property type="component" value="Unassembled WGS sequence"/>
</dbReference>
<comment type="caution">
    <text evidence="15">The sequence shown here is derived from an EMBL/GenBank/DDBJ whole genome shotgun (WGS) entry which is preliminary data.</text>
</comment>
<evidence type="ECO:0000256" key="2">
    <source>
        <dbReference type="ARBA" id="ARBA00004123"/>
    </source>
</evidence>
<dbReference type="Gene3D" id="3.30.40.10">
    <property type="entry name" value="Zinc/RING finger domain, C3HC4 (zinc finger)"/>
    <property type="match status" value="1"/>
</dbReference>
<proteinExistence type="inferred from homology"/>
<evidence type="ECO:0000256" key="5">
    <source>
        <dbReference type="ARBA" id="ARBA00022679"/>
    </source>
</evidence>
<feature type="compositionally biased region" description="Basic and acidic residues" evidence="13">
    <location>
        <begin position="526"/>
        <end position="549"/>
    </location>
</feature>
<dbReference type="GO" id="GO:0016874">
    <property type="term" value="F:ligase activity"/>
    <property type="evidence" value="ECO:0007669"/>
    <property type="project" value="UniProtKB-KW"/>
</dbReference>
<evidence type="ECO:0000256" key="12">
    <source>
        <dbReference type="PROSITE-ProRule" id="PRU00175"/>
    </source>
</evidence>
<dbReference type="Pfam" id="PF13639">
    <property type="entry name" value="zf-RING_2"/>
    <property type="match status" value="1"/>
</dbReference>
<feature type="compositionally biased region" description="Polar residues" evidence="13">
    <location>
        <begin position="322"/>
        <end position="339"/>
    </location>
</feature>
<feature type="compositionally biased region" description="Low complexity" evidence="13">
    <location>
        <begin position="277"/>
        <end position="303"/>
    </location>
</feature>
<dbReference type="SUPFAM" id="SSF57850">
    <property type="entry name" value="RING/U-box"/>
    <property type="match status" value="1"/>
</dbReference>
<reference evidence="15" key="1">
    <citation type="submission" date="2019-09" db="EMBL/GenBank/DDBJ databases">
        <title>Bird 10,000 Genomes (B10K) Project - Family phase.</title>
        <authorList>
            <person name="Zhang G."/>
        </authorList>
    </citation>
    <scope>NUCLEOTIDE SEQUENCE</scope>
    <source>
        <strain evidence="15">B10K-DU-001-09</strain>
        <tissue evidence="15">Muscle</tissue>
    </source>
</reference>
<evidence type="ECO:0000313" key="15">
    <source>
        <dbReference type="EMBL" id="NXC36977.1"/>
    </source>
</evidence>
<dbReference type="InterPro" id="IPR058896">
    <property type="entry name" value="RNF6/12_N"/>
</dbReference>
<organism evidence="15 16">
    <name type="scientific">Campylorhamphus procurvoides</name>
    <dbReference type="NCBI Taxonomy" id="190295"/>
    <lineage>
        <taxon>Eukaryota</taxon>
        <taxon>Metazoa</taxon>
        <taxon>Chordata</taxon>
        <taxon>Craniata</taxon>
        <taxon>Vertebrata</taxon>
        <taxon>Euteleostomi</taxon>
        <taxon>Archelosauria</taxon>
        <taxon>Archosauria</taxon>
        <taxon>Dinosauria</taxon>
        <taxon>Saurischia</taxon>
        <taxon>Theropoda</taxon>
        <taxon>Coelurosauria</taxon>
        <taxon>Aves</taxon>
        <taxon>Neognathae</taxon>
        <taxon>Neoaves</taxon>
        <taxon>Telluraves</taxon>
        <taxon>Australaves</taxon>
        <taxon>Passeriformes</taxon>
        <taxon>Dendrocolaptidae</taxon>
        <taxon>Campylorhamphus</taxon>
    </lineage>
</organism>
<evidence type="ECO:0000259" key="14">
    <source>
        <dbReference type="PROSITE" id="PS50089"/>
    </source>
</evidence>
<evidence type="ECO:0000256" key="6">
    <source>
        <dbReference type="ARBA" id="ARBA00022723"/>
    </source>
</evidence>
<evidence type="ECO:0000256" key="11">
    <source>
        <dbReference type="ARBA" id="ARBA00038418"/>
    </source>
</evidence>
<comment type="catalytic activity">
    <reaction evidence="1">
        <text>S-ubiquitinyl-[E2 ubiquitin-conjugating enzyme]-L-cysteine + [acceptor protein]-L-lysine = [E2 ubiquitin-conjugating enzyme]-L-cysteine + N(6)-ubiquitinyl-[acceptor protein]-L-lysine.</text>
        <dbReference type="EC" id="2.3.2.27"/>
    </reaction>
</comment>
<comment type="pathway">
    <text evidence="3">Protein modification; protein ubiquitination.</text>
</comment>
<keyword evidence="16" id="KW-1185">Reference proteome</keyword>
<gene>
    <name evidence="15" type="primary">Rnf6</name>
    <name evidence="15" type="ORF">CAMPRO_R09127</name>
</gene>
<dbReference type="InterPro" id="IPR013083">
    <property type="entry name" value="Znf_RING/FYVE/PHD"/>
</dbReference>
<feature type="non-terminal residue" evidence="15">
    <location>
        <position position="667"/>
    </location>
</feature>
<dbReference type="InterPro" id="IPR001841">
    <property type="entry name" value="Znf_RING"/>
</dbReference>
<evidence type="ECO:0000256" key="4">
    <source>
        <dbReference type="ARBA" id="ARBA00012483"/>
    </source>
</evidence>
<comment type="similarity">
    <text evidence="11">Belongs to the RNF12 family.</text>
</comment>
<dbReference type="EMBL" id="WBMV01009291">
    <property type="protein sequence ID" value="NXC36977.1"/>
    <property type="molecule type" value="Genomic_DNA"/>
</dbReference>
<dbReference type="PROSITE" id="PS50089">
    <property type="entry name" value="ZF_RING_2"/>
    <property type="match status" value="1"/>
</dbReference>
<name>A0A851NA76_9DEND</name>
<feature type="compositionally biased region" description="Basic and acidic residues" evidence="13">
    <location>
        <begin position="82"/>
        <end position="94"/>
    </location>
</feature>
<sequence>MDRSRHRAGNGNEQASSRERSHGEDERQRQLERLGREEAYYQFINELNEEDYRLMRDRNLLGTPGEITAEELQQRLEGAKERLASQSDLDNREGEDSDVLGENSNGDSLFEWLNTFRRTGNATRSGQSGNQTWRAVSRTNPNSGEFRFSLEININHDHNSLETAGEEYVDIDATRLYLERRRQLVAGSVSPRTRSMAAREANNEAARTRFLRHAMALRSEIVSHAVSGRLRSRTRELTGLSQTNNTTRNNSAAAGERREMPGRVTSTRVRRGRARTNARMNANQRLEILRLRSTLSSRSRSPLQRQDDAARSEERGQRQDRNAQQVNRSRRQTAQTSLQPAEEQARGNTQAPQVPSAAPSLGVTLEEEQSSRPVAAVRRHPTITLDLQVRRIRPGENRDRDSIASRTRSRVGMSENTVTFESDSGGFRRTISRSERAGIRTYVSTIRVPLRRISEAGLDEPSSVALRSILRQIMTGFGELSSLMETESSSEVQRGGHPLSDAQNNSSSANSSDPSEASSGNGHAVEGSRERNGQRDDAQHYGRRNENQDNRQSQDANNLVENGTLPILRLAHFFLLNEEDDDDRLRGLTKEQIDNLSTRNYGDIHTENERSKTCSVCINEYATGNKLRQLPCMHEFHIHCIDRWLSENSTCPICRQPVLGSNATDNG</sequence>
<keyword evidence="10" id="KW-0539">Nucleus</keyword>
<feature type="region of interest" description="Disordered" evidence="13">
    <location>
        <begin position="82"/>
        <end position="104"/>
    </location>
</feature>
<dbReference type="GO" id="GO:0016567">
    <property type="term" value="P:protein ubiquitination"/>
    <property type="evidence" value="ECO:0007669"/>
    <property type="project" value="TreeGrafter"/>
</dbReference>
<feature type="compositionally biased region" description="Basic and acidic residues" evidence="13">
    <location>
        <begin position="16"/>
        <end position="33"/>
    </location>
</feature>